<dbReference type="PROSITE" id="PS51194">
    <property type="entry name" value="HELICASE_CTER"/>
    <property type="match status" value="1"/>
</dbReference>
<reference evidence="5 6" key="1">
    <citation type="submission" date="2023-04" db="EMBL/GenBank/DDBJ databases">
        <title>The genome sequence of Polyangium sorediatum DSM14670.</title>
        <authorList>
            <person name="Zhang X."/>
        </authorList>
    </citation>
    <scope>NUCLEOTIDE SEQUENCE [LARGE SCALE GENOMIC DNA]</scope>
    <source>
        <strain evidence="5 6">DSM 14670</strain>
    </source>
</reference>
<evidence type="ECO:0000259" key="4">
    <source>
        <dbReference type="PROSITE" id="PS51194"/>
    </source>
</evidence>
<dbReference type="SUPFAM" id="SSF52540">
    <property type="entry name" value="P-loop containing nucleoside triphosphate hydrolases"/>
    <property type="match status" value="1"/>
</dbReference>
<dbReference type="InterPro" id="IPR027417">
    <property type="entry name" value="P-loop_NTPase"/>
</dbReference>
<dbReference type="GO" id="GO:0004386">
    <property type="term" value="F:helicase activity"/>
    <property type="evidence" value="ECO:0007669"/>
    <property type="project" value="UniProtKB-KW"/>
</dbReference>
<name>A0ABT6P959_9BACT</name>
<protein>
    <submittedName>
        <fullName evidence="5">DEAD/DEAH box helicase</fullName>
    </submittedName>
</protein>
<keyword evidence="1" id="KW-0547">Nucleotide-binding</keyword>
<evidence type="ECO:0000256" key="2">
    <source>
        <dbReference type="ARBA" id="ARBA00022840"/>
    </source>
</evidence>
<dbReference type="InterPro" id="IPR018973">
    <property type="entry name" value="MZB"/>
</dbReference>
<keyword evidence="2" id="KW-0067">ATP-binding</keyword>
<evidence type="ECO:0000256" key="1">
    <source>
        <dbReference type="ARBA" id="ARBA00022741"/>
    </source>
</evidence>
<gene>
    <name evidence="5" type="ORF">QHF89_46855</name>
</gene>
<keyword evidence="5" id="KW-0378">Hydrolase</keyword>
<dbReference type="CDD" id="cd17923">
    <property type="entry name" value="DEXHc_Hrq1-like"/>
    <property type="match status" value="1"/>
</dbReference>
<dbReference type="Pfam" id="PF00271">
    <property type="entry name" value="Helicase_C"/>
    <property type="match status" value="1"/>
</dbReference>
<sequence length="896" mass="98515">MIECVDCDQDERFLQHNAGYVRRVRLLAERGSFRAQKGPWKPAAESGGDGFYCDACGASVTVRPRLITTFGLDEAPAAVSSGPTLDELLARIQACAGGATLHIEKIGAREGRYRDIAELGKPIMDELHDGAERLGVSLDQLYAHQVEALGHIFAGKNVVVQTPTASGKSLVYLLPIFHELLRDPEATALLVFPAKGLSFDQRKKIAQFSEGFDQALGAEEGKAVWPLRFGKTTIGLGAYDGDTQGEDQAAVKQGARIIVTTPDALHYKILPHFSTKTGTWERFLRNLRIVVLDELHMYRGLFGAHVAYVIRRLRMMCERLSAAPQFICSSATLPRPQAHAEQLVGLPFEAVTESGAPTHPKALVLWNPAMQKKARSGEGERREPTTDAIEIASRGLLLPGQPLQTITFIRSLAGVQKFHLTLEKRLHEQKSPFAGKIATYSGRSDRWEREEISSGLITGQIVHVTSTNALELGIDIGDLSACMMVGYPGTVASFLQQSGRVGRKDAGIVVLLLHDDPLEQWFGRNPRAFFQRLANVEPVRLPIDNPFVLAQQAACAAHDLEPSKPERVVLRGLTADLFSRYFGKDAQKKIEGALERLELLPPQLRRGGTQYWVVKGEFNDIYQNIRTPISVGKFEVRAGKELAGLCDSTLVPRDLFPGAIWANNGRIYRSKKIHYADGRVDVERLDRTDYSTIALPRVTLEPHPKAESKSASGCTLSRGGVTVTRKVEQYLEVPAVPAANEKPPVKGTRTNPIEYESTAFWLDLPSQVLRKAGVGPEDAWAAVHALEHTMRAVFPFVADVDPGDIGSSAQLLDTGNDTQSARLYLFDNFAGGTGLSDFAYENARMLLDRAEELLGCTCKLPEGCPRCTIISWCEYRNEQLSKNGARKLLAALKGVR</sequence>
<evidence type="ECO:0000259" key="3">
    <source>
        <dbReference type="PROSITE" id="PS51192"/>
    </source>
</evidence>
<dbReference type="PANTHER" id="PTHR47957">
    <property type="entry name" value="ATP-DEPENDENT HELICASE HRQ1"/>
    <property type="match status" value="1"/>
</dbReference>
<dbReference type="EMBL" id="JARZHI010000107">
    <property type="protein sequence ID" value="MDI1437116.1"/>
    <property type="molecule type" value="Genomic_DNA"/>
</dbReference>
<dbReference type="Pfam" id="PF09369">
    <property type="entry name" value="MZB"/>
    <property type="match status" value="1"/>
</dbReference>
<dbReference type="Proteomes" id="UP001160301">
    <property type="component" value="Unassembled WGS sequence"/>
</dbReference>
<feature type="domain" description="Helicase ATP-binding" evidence="3">
    <location>
        <begin position="149"/>
        <end position="351"/>
    </location>
</feature>
<dbReference type="RefSeq" id="WP_136973074.1">
    <property type="nucleotide sequence ID" value="NZ_JARZHI010000107.1"/>
</dbReference>
<dbReference type="InterPro" id="IPR001650">
    <property type="entry name" value="Helicase_C-like"/>
</dbReference>
<dbReference type="Gene3D" id="3.40.50.300">
    <property type="entry name" value="P-loop containing nucleotide triphosphate hydrolases"/>
    <property type="match status" value="2"/>
</dbReference>
<dbReference type="SMART" id="SM00487">
    <property type="entry name" value="DEXDc"/>
    <property type="match status" value="1"/>
</dbReference>
<dbReference type="Pfam" id="PF00270">
    <property type="entry name" value="DEAD"/>
    <property type="match status" value="1"/>
</dbReference>
<evidence type="ECO:0000313" key="5">
    <source>
        <dbReference type="EMBL" id="MDI1437116.1"/>
    </source>
</evidence>
<dbReference type="InterPro" id="IPR011545">
    <property type="entry name" value="DEAD/DEAH_box_helicase_dom"/>
</dbReference>
<accession>A0ABT6P959</accession>
<dbReference type="InterPro" id="IPR014001">
    <property type="entry name" value="Helicase_ATP-bd"/>
</dbReference>
<proteinExistence type="predicted"/>
<comment type="caution">
    <text evidence="5">The sequence shown here is derived from an EMBL/GenBank/DDBJ whole genome shotgun (WGS) entry which is preliminary data.</text>
</comment>
<organism evidence="5 6">
    <name type="scientific">Polyangium sorediatum</name>
    <dbReference type="NCBI Taxonomy" id="889274"/>
    <lineage>
        <taxon>Bacteria</taxon>
        <taxon>Pseudomonadati</taxon>
        <taxon>Myxococcota</taxon>
        <taxon>Polyangia</taxon>
        <taxon>Polyangiales</taxon>
        <taxon>Polyangiaceae</taxon>
        <taxon>Polyangium</taxon>
    </lineage>
</organism>
<dbReference type="SMART" id="SM00490">
    <property type="entry name" value="HELICc"/>
    <property type="match status" value="1"/>
</dbReference>
<dbReference type="PANTHER" id="PTHR47957:SF3">
    <property type="entry name" value="ATP-DEPENDENT HELICASE HRQ1"/>
    <property type="match status" value="1"/>
</dbReference>
<keyword evidence="5" id="KW-0347">Helicase</keyword>
<evidence type="ECO:0000313" key="6">
    <source>
        <dbReference type="Proteomes" id="UP001160301"/>
    </source>
</evidence>
<dbReference type="PROSITE" id="PS51192">
    <property type="entry name" value="HELICASE_ATP_BIND_1"/>
    <property type="match status" value="1"/>
</dbReference>
<keyword evidence="6" id="KW-1185">Reference proteome</keyword>
<feature type="domain" description="Helicase C-terminal" evidence="4">
    <location>
        <begin position="390"/>
        <end position="555"/>
    </location>
</feature>